<name>A0A2S9YSI0_9BACT</name>
<dbReference type="Proteomes" id="UP000238823">
    <property type="component" value="Unassembled WGS sequence"/>
</dbReference>
<dbReference type="EMBL" id="PVNL01000046">
    <property type="protein sequence ID" value="PRQ07999.1"/>
    <property type="molecule type" value="Genomic_DNA"/>
</dbReference>
<evidence type="ECO:0000313" key="3">
    <source>
        <dbReference type="Proteomes" id="UP000238823"/>
    </source>
</evidence>
<sequence length="488" mass="51239">MNADQPDLDRPWRLPALLALLVFVWLANSSGLLSSNDGSHLALARALVLRGHTQIDPDRALTLEVDLAQRGGHTYSDRPPGTAFAALAGVFIGDQLDPAMFERAMRQAQANRPVEPLPAAGPYIATYAKRSAGARVAGPQLAKLIGTSLAISIHAALVGVVGLLFVAAMLRRFDESLAGLGPRLFALSCLGLGSAWGPYSSALYSHVSAATAVAGFLLGVVVLAADHDRPAAGAARRRAVIGALTGFAGAWAISCDYLLLLAIVPASLLAINFRAWPAVLLGTAPVVVATLAYHHAAFGGVLEVGYDHQQNFEFARERGSTFSGNFFDGIWTLWGLGRGAGLLAQSPIALAGLLAVPLIAWRERGSSDPTARTRVAVIRALAGFSPWIVMLALHRTPFGGNTEDHRYLIPLLPFAALGLGLAWARATPLVRGALAALALASTLLVWRHFLAWHEAPAFDRPALGAAAAALVLAIAAGQAALRRKLRAG</sequence>
<keyword evidence="1" id="KW-0472">Membrane</keyword>
<keyword evidence="1" id="KW-1133">Transmembrane helix</keyword>
<evidence type="ECO:0000256" key="1">
    <source>
        <dbReference type="SAM" id="Phobius"/>
    </source>
</evidence>
<keyword evidence="1" id="KW-0812">Transmembrane</keyword>
<feature type="transmembrane region" description="Helical" evidence="1">
    <location>
        <begin position="429"/>
        <end position="450"/>
    </location>
</feature>
<feature type="transmembrane region" description="Helical" evidence="1">
    <location>
        <begin position="246"/>
        <end position="271"/>
    </location>
</feature>
<feature type="transmembrane region" description="Helical" evidence="1">
    <location>
        <begin position="462"/>
        <end position="481"/>
    </location>
</feature>
<feature type="transmembrane region" description="Helical" evidence="1">
    <location>
        <begin position="373"/>
        <end position="393"/>
    </location>
</feature>
<dbReference type="OrthoDB" id="5507413at2"/>
<evidence type="ECO:0008006" key="4">
    <source>
        <dbReference type="Google" id="ProtNLM"/>
    </source>
</evidence>
<feature type="transmembrane region" description="Helical" evidence="1">
    <location>
        <begin position="149"/>
        <end position="170"/>
    </location>
</feature>
<gene>
    <name evidence="2" type="ORF">ENSA7_22830</name>
</gene>
<dbReference type="AlphaFoldDB" id="A0A2S9YSI0"/>
<proteinExistence type="predicted"/>
<feature type="transmembrane region" description="Helical" evidence="1">
    <location>
        <begin position="342"/>
        <end position="361"/>
    </location>
</feature>
<comment type="caution">
    <text evidence="2">The sequence shown here is derived from an EMBL/GenBank/DDBJ whole genome shotgun (WGS) entry which is preliminary data.</text>
</comment>
<dbReference type="RefSeq" id="WP_106089309.1">
    <property type="nucleotide sequence ID" value="NZ_PVNL01000046.1"/>
</dbReference>
<evidence type="ECO:0000313" key="2">
    <source>
        <dbReference type="EMBL" id="PRQ07999.1"/>
    </source>
</evidence>
<accession>A0A2S9YSI0</accession>
<protein>
    <recommendedName>
        <fullName evidence="4">Glycosyltransferase RgtA/B/C/D-like domain-containing protein</fullName>
    </recommendedName>
</protein>
<reference evidence="2 3" key="1">
    <citation type="submission" date="2018-03" db="EMBL/GenBank/DDBJ databases">
        <title>Draft Genome Sequences of the Obligatory Marine Myxobacteria Enhygromyxa salina SWB007.</title>
        <authorList>
            <person name="Poehlein A."/>
            <person name="Moghaddam J.A."/>
            <person name="Harms H."/>
            <person name="Alanjari M."/>
            <person name="Koenig G.M."/>
            <person name="Daniel R."/>
            <person name="Schaeberle T.F."/>
        </authorList>
    </citation>
    <scope>NUCLEOTIDE SEQUENCE [LARGE SCALE GENOMIC DNA]</scope>
    <source>
        <strain evidence="2 3">SWB007</strain>
    </source>
</reference>
<feature type="transmembrane region" description="Helical" evidence="1">
    <location>
        <begin position="203"/>
        <end position="225"/>
    </location>
</feature>
<feature type="transmembrane region" description="Helical" evidence="1">
    <location>
        <begin position="405"/>
        <end position="424"/>
    </location>
</feature>
<organism evidence="2 3">
    <name type="scientific">Enhygromyxa salina</name>
    <dbReference type="NCBI Taxonomy" id="215803"/>
    <lineage>
        <taxon>Bacteria</taxon>
        <taxon>Pseudomonadati</taxon>
        <taxon>Myxococcota</taxon>
        <taxon>Polyangia</taxon>
        <taxon>Nannocystales</taxon>
        <taxon>Nannocystaceae</taxon>
        <taxon>Enhygromyxa</taxon>
    </lineage>
</organism>